<dbReference type="Pfam" id="PF25884">
    <property type="entry name" value="At5g19230"/>
    <property type="match status" value="2"/>
</dbReference>
<evidence type="ECO:0000256" key="1">
    <source>
        <dbReference type="SAM" id="MobiDB-lite"/>
    </source>
</evidence>
<gene>
    <name evidence="3" type="ORF">Prudu_629S000200</name>
</gene>
<accession>A0A5H2XRV0</accession>
<dbReference type="AlphaFoldDB" id="A0A5H2XRV0"/>
<dbReference type="PANTHER" id="PTHR33976:SF11">
    <property type="entry name" value="GPI-ANCHORED PROTEIN"/>
    <property type="match status" value="1"/>
</dbReference>
<organism evidence="3">
    <name type="scientific">Prunus dulcis</name>
    <name type="common">Almond</name>
    <name type="synonym">Amygdalus dulcis</name>
    <dbReference type="NCBI Taxonomy" id="3755"/>
    <lineage>
        <taxon>Eukaryota</taxon>
        <taxon>Viridiplantae</taxon>
        <taxon>Streptophyta</taxon>
        <taxon>Embryophyta</taxon>
        <taxon>Tracheophyta</taxon>
        <taxon>Spermatophyta</taxon>
        <taxon>Magnoliopsida</taxon>
        <taxon>eudicotyledons</taxon>
        <taxon>Gunneridae</taxon>
        <taxon>Pentapetalae</taxon>
        <taxon>rosids</taxon>
        <taxon>fabids</taxon>
        <taxon>Rosales</taxon>
        <taxon>Rosaceae</taxon>
        <taxon>Amygdaloideae</taxon>
        <taxon>Amygdaleae</taxon>
        <taxon>Prunus</taxon>
    </lineage>
</organism>
<dbReference type="InterPro" id="IPR059083">
    <property type="entry name" value="At5g19230_dom"/>
</dbReference>
<evidence type="ECO:0000259" key="2">
    <source>
        <dbReference type="Pfam" id="PF25884"/>
    </source>
</evidence>
<feature type="region of interest" description="Disordered" evidence="1">
    <location>
        <begin position="209"/>
        <end position="240"/>
    </location>
</feature>
<sequence>MNLLHTYLPADEDDDNLLQGINSYRRSLNLPVLIKNDNAGCLADRIADDIEDLPCSSPTNGANILPSSQSPLANLPKHLRKCKIDANSTQDGVILPVCVPKLVPTLVLTNYTHSPKYVKYLNDSRFSGVGVGSEDNWAVVVLASSNPSGNFANAAGSLVSMQGIFVVSQLKEEEDKIFQGLNSFKQSLKKNSNAECLADEIADELEDQPCSSADDYAIEPGNGPNSQNSQAHQEVPHRHQHHDRWHHLARAGVGTEDDWVVVVLSTDTESGSFSGAPSLAAIGMFSFFSTAKFALSRQFS</sequence>
<feature type="domain" description="Uncharacterized GPI-anchored protein At5g19230-like" evidence="2">
    <location>
        <begin position="14"/>
        <end position="142"/>
    </location>
</feature>
<dbReference type="InterPro" id="IPR045285">
    <property type="entry name" value="At5g19230-like"/>
</dbReference>
<dbReference type="PANTHER" id="PTHR33976">
    <property type="entry name" value="OS07G0645000 PROTEIN"/>
    <property type="match status" value="1"/>
</dbReference>
<feature type="compositionally biased region" description="Polar residues" evidence="1">
    <location>
        <begin position="223"/>
        <end position="232"/>
    </location>
</feature>
<evidence type="ECO:0000313" key="3">
    <source>
        <dbReference type="EMBL" id="BBN68895.1"/>
    </source>
</evidence>
<reference evidence="3" key="1">
    <citation type="journal article" date="2019" name="Science">
        <title>Mutation of a bHLH transcription factor allowed almond domestication.</title>
        <authorList>
            <person name="Sanchez-Perez R."/>
            <person name="Pavan S."/>
            <person name="Mazzeo R."/>
            <person name="Moldovan C."/>
            <person name="Aiese Cigliano R."/>
            <person name="Del Cueto J."/>
            <person name="Ricciardi F."/>
            <person name="Lotti C."/>
            <person name="Ricciardi L."/>
            <person name="Dicenta F."/>
            <person name="Lopez-Marques R.L."/>
            <person name="Lindberg Moller B."/>
        </authorList>
    </citation>
    <scope>NUCLEOTIDE SEQUENCE</scope>
</reference>
<dbReference type="EMBL" id="AP020966">
    <property type="protein sequence ID" value="BBN68895.1"/>
    <property type="molecule type" value="Genomic_DNA"/>
</dbReference>
<proteinExistence type="predicted"/>
<name>A0A5H2XRV0_PRUDU</name>
<protein>
    <submittedName>
        <fullName evidence="3">Glycoprotein membrane GPI-anchored protein</fullName>
    </submittedName>
</protein>
<feature type="domain" description="Uncharacterized GPI-anchored protein At5g19230-like" evidence="2">
    <location>
        <begin position="174"/>
        <end position="230"/>
    </location>
</feature>